<evidence type="ECO:0000259" key="6">
    <source>
        <dbReference type="Pfam" id="PF01416"/>
    </source>
</evidence>
<dbReference type="PANTHER" id="PTHR11142:SF0">
    <property type="entry name" value="TRNA PSEUDOURIDINE SYNTHASE-LIKE 1"/>
    <property type="match status" value="1"/>
</dbReference>
<feature type="binding site" evidence="4">
    <location>
        <position position="110"/>
    </location>
    <ligand>
        <name>substrate</name>
    </ligand>
</feature>
<dbReference type="Gene3D" id="3.30.70.660">
    <property type="entry name" value="Pseudouridine synthase I, catalytic domain, C-terminal subdomain"/>
    <property type="match status" value="1"/>
</dbReference>
<dbReference type="CDD" id="cd02570">
    <property type="entry name" value="PseudoU_synth_EcTruA"/>
    <property type="match status" value="1"/>
</dbReference>
<comment type="function">
    <text evidence="4">Formation of pseudouridine at positions 38, 39 and 40 in the anticodon stem and loop of transfer RNAs.</text>
</comment>
<dbReference type="InterPro" id="IPR020103">
    <property type="entry name" value="PsdUridine_synth_cat_dom_sf"/>
</dbReference>
<dbReference type="SUPFAM" id="SSF55120">
    <property type="entry name" value="Pseudouridine synthase"/>
    <property type="match status" value="1"/>
</dbReference>
<dbReference type="Gene3D" id="3.30.70.580">
    <property type="entry name" value="Pseudouridine synthase I, catalytic domain, N-terminal subdomain"/>
    <property type="match status" value="1"/>
</dbReference>
<sequence length="261" mass="29211">MRHIKLVIGYDGTDFHGFQRQKGLRTVQEELERTLTSLLGHPVSVKAAGRTDAGVHAEGQVVSFWTSCPIPVERLPVALNGLLPPDIVAKEAKEVSPDFHPRFDATSRVYRYLIDNRPVPAALLRRYAWHIPEPLDVEAMRDASQYLVGVHDFASFHASGSDLGSTVREMKRVVISKRNGIISITLEANSFLYHMARIIVGTLVEIGLGERHPDEMREILMVRDRSAAGKTAPPHGLCLMQVKYGRRGRSYEHGEIQNESE</sequence>
<evidence type="ECO:0000256" key="5">
    <source>
        <dbReference type="RuleBase" id="RU003792"/>
    </source>
</evidence>
<comment type="subunit">
    <text evidence="4">Homodimer.</text>
</comment>
<evidence type="ECO:0000313" key="8">
    <source>
        <dbReference type="Proteomes" id="UP001204798"/>
    </source>
</evidence>
<gene>
    <name evidence="4" type="primary">truA</name>
    <name evidence="7" type="ORF">M2350_003310</name>
</gene>
<comment type="catalytic activity">
    <reaction evidence="4 5">
        <text>uridine(38/39/40) in tRNA = pseudouridine(38/39/40) in tRNA</text>
        <dbReference type="Rhea" id="RHEA:22376"/>
        <dbReference type="Rhea" id="RHEA-COMP:10085"/>
        <dbReference type="Rhea" id="RHEA-COMP:10087"/>
        <dbReference type="ChEBI" id="CHEBI:65314"/>
        <dbReference type="ChEBI" id="CHEBI:65315"/>
        <dbReference type="EC" id="5.4.99.12"/>
    </reaction>
</comment>
<feature type="active site" description="Nucleophile" evidence="4">
    <location>
        <position position="52"/>
    </location>
</feature>
<dbReference type="EC" id="5.4.99.12" evidence="4"/>
<comment type="caution">
    <text evidence="4">Lacks conserved residue(s) required for the propagation of feature annotation.</text>
</comment>
<organism evidence="7 8">
    <name type="scientific">Candidatus Fervidibacter sacchari</name>
    <dbReference type="NCBI Taxonomy" id="1448929"/>
    <lineage>
        <taxon>Bacteria</taxon>
        <taxon>Candidatus Fervidibacterota</taxon>
        <taxon>Candidatus Fervidibacter</taxon>
    </lineage>
</organism>
<dbReference type="GO" id="GO:0160147">
    <property type="term" value="F:tRNA pseudouridine(38-40) synthase activity"/>
    <property type="evidence" value="ECO:0007669"/>
    <property type="project" value="UniProtKB-EC"/>
</dbReference>
<proteinExistence type="inferred from homology"/>
<feature type="domain" description="Pseudouridine synthase I TruA alpha/beta" evidence="6">
    <location>
        <begin position="143"/>
        <end position="244"/>
    </location>
</feature>
<name>A0ABT2ESD0_9BACT</name>
<dbReference type="Pfam" id="PF01416">
    <property type="entry name" value="PseudoU_synth_1"/>
    <property type="match status" value="2"/>
</dbReference>
<evidence type="ECO:0000313" key="7">
    <source>
        <dbReference type="EMBL" id="MCS3920873.1"/>
    </source>
</evidence>
<keyword evidence="3 4" id="KW-0413">Isomerase</keyword>
<keyword evidence="8" id="KW-1185">Reference proteome</keyword>
<feature type="domain" description="Pseudouridine synthase I TruA alpha/beta" evidence="6">
    <location>
        <begin position="9"/>
        <end position="104"/>
    </location>
</feature>
<keyword evidence="2 4" id="KW-0819">tRNA processing</keyword>
<dbReference type="Proteomes" id="UP001204798">
    <property type="component" value="Unassembled WGS sequence"/>
</dbReference>
<evidence type="ECO:0000256" key="4">
    <source>
        <dbReference type="HAMAP-Rule" id="MF_00171"/>
    </source>
</evidence>
<dbReference type="NCBIfam" id="TIGR00071">
    <property type="entry name" value="hisT_truA"/>
    <property type="match status" value="1"/>
</dbReference>
<dbReference type="RefSeq" id="WP_259101123.1">
    <property type="nucleotide sequence ID" value="NZ_CP130454.1"/>
</dbReference>
<dbReference type="InterPro" id="IPR020097">
    <property type="entry name" value="PsdUridine_synth_TruA_a/b_dom"/>
</dbReference>
<dbReference type="EMBL" id="JANUCP010000007">
    <property type="protein sequence ID" value="MCS3920873.1"/>
    <property type="molecule type" value="Genomic_DNA"/>
</dbReference>
<dbReference type="InterPro" id="IPR020094">
    <property type="entry name" value="TruA/RsuA/RluB/E/F_N"/>
</dbReference>
<reference evidence="7 8" key="1">
    <citation type="submission" date="2022-08" db="EMBL/GenBank/DDBJ databases">
        <title>Bacterial and archaeal communities from various locations to study Microbial Dark Matter (Phase II).</title>
        <authorList>
            <person name="Stepanauskas R."/>
        </authorList>
    </citation>
    <scope>NUCLEOTIDE SEQUENCE [LARGE SCALE GENOMIC DNA]</scope>
    <source>
        <strain evidence="7 8">PD1</strain>
    </source>
</reference>
<comment type="caution">
    <text evidence="7">The sequence shown here is derived from an EMBL/GenBank/DDBJ whole genome shotgun (WGS) entry which is preliminary data.</text>
</comment>
<evidence type="ECO:0000256" key="1">
    <source>
        <dbReference type="ARBA" id="ARBA00009375"/>
    </source>
</evidence>
<dbReference type="PANTHER" id="PTHR11142">
    <property type="entry name" value="PSEUDOURIDYLATE SYNTHASE"/>
    <property type="match status" value="1"/>
</dbReference>
<dbReference type="PIRSF" id="PIRSF001430">
    <property type="entry name" value="tRNA_psdUrid_synth"/>
    <property type="match status" value="1"/>
</dbReference>
<dbReference type="HAMAP" id="MF_00171">
    <property type="entry name" value="TruA"/>
    <property type="match status" value="1"/>
</dbReference>
<accession>A0ABT2ESD0</accession>
<comment type="similarity">
    <text evidence="1 4 5">Belongs to the tRNA pseudouridine synthase TruA family.</text>
</comment>
<dbReference type="InterPro" id="IPR001406">
    <property type="entry name" value="PsdUridine_synth_TruA"/>
</dbReference>
<evidence type="ECO:0000256" key="2">
    <source>
        <dbReference type="ARBA" id="ARBA00022694"/>
    </source>
</evidence>
<dbReference type="InterPro" id="IPR020095">
    <property type="entry name" value="PsdUridine_synth_TruA_C"/>
</dbReference>
<evidence type="ECO:0000256" key="3">
    <source>
        <dbReference type="ARBA" id="ARBA00023235"/>
    </source>
</evidence>
<protein>
    <recommendedName>
        <fullName evidence="4">tRNA pseudouridine synthase A</fullName>
        <ecNumber evidence="4">5.4.99.12</ecNumber>
    </recommendedName>
    <alternativeName>
        <fullName evidence="4">tRNA pseudouridine(38-40) synthase</fullName>
    </alternativeName>
    <alternativeName>
        <fullName evidence="4">tRNA pseudouridylate synthase I</fullName>
    </alternativeName>
    <alternativeName>
        <fullName evidence="4">tRNA-uridine isomerase I</fullName>
    </alternativeName>
</protein>